<feature type="region of interest" description="N-terminal hotdog fold" evidence="9">
    <location>
        <begin position="912"/>
        <end position="1035"/>
    </location>
</feature>
<feature type="domain" description="Carrier" evidence="11">
    <location>
        <begin position="3434"/>
        <end position="3509"/>
    </location>
</feature>
<feature type="compositionally biased region" description="Low complexity" evidence="10">
    <location>
        <begin position="4568"/>
        <end position="4579"/>
    </location>
</feature>
<evidence type="ECO:0000313" key="14">
    <source>
        <dbReference type="EMBL" id="WTP48214.1"/>
    </source>
</evidence>
<dbReference type="Gene3D" id="3.40.50.1820">
    <property type="entry name" value="alpha/beta hydrolase"/>
    <property type="match status" value="1"/>
</dbReference>
<dbReference type="InterPro" id="IPR013968">
    <property type="entry name" value="PKS_KR"/>
</dbReference>
<dbReference type="SMART" id="SM00824">
    <property type="entry name" value="PKS_TE"/>
    <property type="match status" value="1"/>
</dbReference>
<organism evidence="14 15">
    <name type="scientific">Streptomyces tauricus</name>
    <dbReference type="NCBI Taxonomy" id="68274"/>
    <lineage>
        <taxon>Bacteria</taxon>
        <taxon>Bacillati</taxon>
        <taxon>Actinomycetota</taxon>
        <taxon>Actinomycetes</taxon>
        <taxon>Kitasatosporales</taxon>
        <taxon>Streptomycetaceae</taxon>
        <taxon>Streptomyces</taxon>
        <taxon>Streptomyces aurantiacus group</taxon>
    </lineage>
</organism>
<dbReference type="Gene3D" id="3.40.366.10">
    <property type="entry name" value="Malonyl-Coenzyme A Acyl Carrier Protein, domain 2"/>
    <property type="match status" value="3"/>
</dbReference>
<feature type="active site" description="Proton acceptor; for dehydratase activity" evidence="9">
    <location>
        <position position="944"/>
    </location>
</feature>
<dbReference type="Pfam" id="PF08659">
    <property type="entry name" value="KR"/>
    <property type="match status" value="3"/>
</dbReference>
<evidence type="ECO:0000256" key="6">
    <source>
        <dbReference type="ARBA" id="ARBA00023194"/>
    </source>
</evidence>
<dbReference type="InterPro" id="IPR015083">
    <property type="entry name" value="NorB/c/GfsB-D-like_docking"/>
</dbReference>
<feature type="compositionally biased region" description="Low complexity" evidence="10">
    <location>
        <begin position="4915"/>
        <end position="4925"/>
    </location>
</feature>
<comment type="pathway">
    <text evidence="2">Antibiotic biosynthesis.</text>
</comment>
<evidence type="ECO:0000256" key="2">
    <source>
        <dbReference type="ARBA" id="ARBA00004792"/>
    </source>
</evidence>
<dbReference type="InterPro" id="IPR016036">
    <property type="entry name" value="Malonyl_transacylase_ACP-bd"/>
</dbReference>
<dbReference type="Gene3D" id="1.10.1200.10">
    <property type="entry name" value="ACP-like"/>
    <property type="match status" value="3"/>
</dbReference>
<dbReference type="InterPro" id="IPR014030">
    <property type="entry name" value="Ketoacyl_synth_N"/>
</dbReference>
<feature type="domain" description="PKS/mFAS DH" evidence="13">
    <location>
        <begin position="2644"/>
        <end position="2940"/>
    </location>
</feature>
<dbReference type="InterPro" id="IPR049900">
    <property type="entry name" value="PKS_mFAS_DH"/>
</dbReference>
<feature type="active site" description="Proton acceptor; for dehydratase activity" evidence="9">
    <location>
        <position position="4483"/>
    </location>
</feature>
<dbReference type="PROSITE" id="PS52004">
    <property type="entry name" value="KS3_2"/>
    <property type="match status" value="3"/>
</dbReference>
<dbReference type="CDD" id="cd08956">
    <property type="entry name" value="KR_3_FAS_SDR_x"/>
    <property type="match status" value="3"/>
</dbReference>
<evidence type="ECO:0000259" key="13">
    <source>
        <dbReference type="PROSITE" id="PS52019"/>
    </source>
</evidence>
<dbReference type="PANTHER" id="PTHR43775:SF51">
    <property type="entry name" value="INACTIVE PHENOLPHTHIOCEROL SYNTHESIS POLYKETIDE SYNTHASE TYPE I PKS1-RELATED"/>
    <property type="match status" value="1"/>
</dbReference>
<dbReference type="InterPro" id="IPR057326">
    <property type="entry name" value="KR_dom"/>
</dbReference>
<evidence type="ECO:0000256" key="5">
    <source>
        <dbReference type="ARBA" id="ARBA00022679"/>
    </source>
</evidence>
<dbReference type="Proteomes" id="UP001432166">
    <property type="component" value="Chromosome"/>
</dbReference>
<dbReference type="InterPro" id="IPR016035">
    <property type="entry name" value="Acyl_Trfase/lysoPLipase"/>
</dbReference>
<feature type="region of interest" description="Disordered" evidence="10">
    <location>
        <begin position="3936"/>
        <end position="3993"/>
    </location>
</feature>
<feature type="domain" description="Ketosynthase family 3 (KS3)" evidence="12">
    <location>
        <begin position="34"/>
        <end position="447"/>
    </location>
</feature>
<dbReference type="InterPro" id="IPR014043">
    <property type="entry name" value="Acyl_transferase_dom"/>
</dbReference>
<dbReference type="Pfam" id="PF00109">
    <property type="entry name" value="ketoacyl-synt"/>
    <property type="match status" value="3"/>
</dbReference>
<dbReference type="SUPFAM" id="SSF53901">
    <property type="entry name" value="Thiolase-like"/>
    <property type="match status" value="3"/>
</dbReference>
<feature type="region of interest" description="Disordered" evidence="10">
    <location>
        <begin position="4898"/>
        <end position="4935"/>
    </location>
</feature>
<dbReference type="Gene3D" id="3.40.50.720">
    <property type="entry name" value="NAD(P)-binding Rossmann-like Domain"/>
    <property type="match status" value="3"/>
</dbReference>
<dbReference type="SMART" id="SM00822">
    <property type="entry name" value="PKS_KR"/>
    <property type="match status" value="3"/>
</dbReference>
<dbReference type="InterPro" id="IPR006162">
    <property type="entry name" value="Ppantetheine_attach_site"/>
</dbReference>
<dbReference type="InterPro" id="IPR036736">
    <property type="entry name" value="ACP-like_sf"/>
</dbReference>
<evidence type="ECO:0000313" key="15">
    <source>
        <dbReference type="Proteomes" id="UP001432166"/>
    </source>
</evidence>
<evidence type="ECO:0000259" key="11">
    <source>
        <dbReference type="PROSITE" id="PS50075"/>
    </source>
</evidence>
<feature type="region of interest" description="C-terminal hotdog fold" evidence="9">
    <location>
        <begin position="1047"/>
        <end position="1189"/>
    </location>
</feature>
<dbReference type="SUPFAM" id="SSF51735">
    <property type="entry name" value="NAD(P)-binding Rossmann-fold domains"/>
    <property type="match status" value="6"/>
</dbReference>
<dbReference type="SMART" id="SM00823">
    <property type="entry name" value="PKS_PP"/>
    <property type="match status" value="3"/>
</dbReference>
<dbReference type="Pfam" id="PF21089">
    <property type="entry name" value="PKS_DH_N"/>
    <property type="match status" value="3"/>
</dbReference>
<feature type="domain" description="Ketosynthase family 3 (KS3)" evidence="12">
    <location>
        <begin position="1754"/>
        <end position="2168"/>
    </location>
</feature>
<dbReference type="CDD" id="cd00833">
    <property type="entry name" value="PKS"/>
    <property type="match status" value="3"/>
</dbReference>
<feature type="compositionally biased region" description="Low complexity" evidence="10">
    <location>
        <begin position="5294"/>
        <end position="5307"/>
    </location>
</feature>
<dbReference type="Pfam" id="PF22621">
    <property type="entry name" value="CurL-like_PKS_C"/>
    <property type="match status" value="1"/>
</dbReference>
<dbReference type="SUPFAM" id="SSF55048">
    <property type="entry name" value="Probable ACP-binding domain of malonyl-CoA ACP transacylase"/>
    <property type="match status" value="3"/>
</dbReference>
<dbReference type="InterPro" id="IPR020841">
    <property type="entry name" value="PKS_Beta-ketoAc_synthase_dom"/>
</dbReference>
<dbReference type="InterPro" id="IPR050091">
    <property type="entry name" value="PKS_NRPS_Biosynth_Enz"/>
</dbReference>
<keyword evidence="6" id="KW-0045">Antibiotic biosynthesis</keyword>
<dbReference type="InterPro" id="IPR020807">
    <property type="entry name" value="PKS_DH"/>
</dbReference>
<dbReference type="SMART" id="SM00825">
    <property type="entry name" value="PKS_KS"/>
    <property type="match status" value="3"/>
</dbReference>
<dbReference type="InterPro" id="IPR018201">
    <property type="entry name" value="Ketoacyl_synth_AS"/>
</dbReference>
<gene>
    <name evidence="14" type="ORF">OG288_07835</name>
</gene>
<name>A0ABZ1J9E2_9ACTN</name>
<reference evidence="14" key="1">
    <citation type="submission" date="2022-10" db="EMBL/GenBank/DDBJ databases">
        <title>The complete genomes of actinobacterial strains from the NBC collection.</title>
        <authorList>
            <person name="Joergensen T.S."/>
            <person name="Alvarez Arevalo M."/>
            <person name="Sterndorff E.B."/>
            <person name="Faurdal D."/>
            <person name="Vuksanovic O."/>
            <person name="Mourched A.-S."/>
            <person name="Charusanti P."/>
            <person name="Shaw S."/>
            <person name="Blin K."/>
            <person name="Weber T."/>
        </authorList>
    </citation>
    <scope>NUCLEOTIDE SEQUENCE</scope>
    <source>
        <strain evidence="14">NBC_00189</strain>
    </source>
</reference>
<keyword evidence="7" id="KW-0511">Multifunctional enzyme</keyword>
<evidence type="ECO:0000259" key="12">
    <source>
        <dbReference type="PROSITE" id="PS52004"/>
    </source>
</evidence>
<dbReference type="Pfam" id="PF16197">
    <property type="entry name" value="KAsynt_C_assoc"/>
    <property type="match status" value="3"/>
</dbReference>
<evidence type="ECO:0000256" key="10">
    <source>
        <dbReference type="SAM" id="MobiDB-lite"/>
    </source>
</evidence>
<feature type="active site" description="Proton donor; for dehydratase activity" evidence="9">
    <location>
        <position position="4654"/>
    </location>
</feature>
<dbReference type="InterPro" id="IPR020802">
    <property type="entry name" value="TesA-like"/>
</dbReference>
<keyword evidence="3" id="KW-0596">Phosphopantetheine</keyword>
<dbReference type="InterPro" id="IPR042104">
    <property type="entry name" value="PKS_dehydratase_sf"/>
</dbReference>
<evidence type="ECO:0000256" key="3">
    <source>
        <dbReference type="ARBA" id="ARBA00022450"/>
    </source>
</evidence>
<feature type="region of interest" description="N-terminal hotdog fold" evidence="9">
    <location>
        <begin position="4449"/>
        <end position="4574"/>
    </location>
</feature>
<dbReference type="InterPro" id="IPR036291">
    <property type="entry name" value="NAD(P)-bd_dom_sf"/>
</dbReference>
<keyword evidence="4" id="KW-0597">Phosphoprotein</keyword>
<comment type="cofactor">
    <cofactor evidence="1">
        <name>pantetheine 4'-phosphate</name>
        <dbReference type="ChEBI" id="CHEBI:47942"/>
    </cofactor>
</comment>
<feature type="region of interest" description="Disordered" evidence="10">
    <location>
        <begin position="5294"/>
        <end position="5313"/>
    </location>
</feature>
<dbReference type="InterPro" id="IPR049552">
    <property type="entry name" value="PKS_DH_N"/>
</dbReference>
<dbReference type="InterPro" id="IPR029058">
    <property type="entry name" value="AB_hydrolase_fold"/>
</dbReference>
<feature type="region of interest" description="C-terminal hotdog fold" evidence="9">
    <location>
        <begin position="4595"/>
        <end position="4731"/>
    </location>
</feature>
<dbReference type="Pfam" id="PF22953">
    <property type="entry name" value="SpnB_Rossmann"/>
    <property type="match status" value="3"/>
</dbReference>
<feature type="domain" description="PKS/mFAS DH" evidence="13">
    <location>
        <begin position="4449"/>
        <end position="4731"/>
    </location>
</feature>
<feature type="region of interest" description="Disordered" evidence="10">
    <location>
        <begin position="4568"/>
        <end position="4594"/>
    </location>
</feature>
<feature type="active site" description="Proton acceptor; for dehydratase activity" evidence="9">
    <location>
        <position position="2676"/>
    </location>
</feature>
<feature type="active site" description="Proton donor; for dehydratase activity" evidence="9">
    <location>
        <position position="2854"/>
    </location>
</feature>
<feature type="domain" description="Carrier" evidence="11">
    <location>
        <begin position="1654"/>
        <end position="1729"/>
    </location>
</feature>
<dbReference type="SUPFAM" id="SSF53474">
    <property type="entry name" value="alpha/beta-Hydrolases"/>
    <property type="match status" value="1"/>
</dbReference>
<dbReference type="InterPro" id="IPR032821">
    <property type="entry name" value="PKS_assoc"/>
</dbReference>
<dbReference type="PROSITE" id="PS00012">
    <property type="entry name" value="PHOSPHOPANTETHEINE"/>
    <property type="match status" value="3"/>
</dbReference>
<dbReference type="InterPro" id="IPR055123">
    <property type="entry name" value="SpnB-like_Rossmann"/>
</dbReference>
<dbReference type="InterPro" id="IPR016039">
    <property type="entry name" value="Thiolase-like"/>
</dbReference>
<evidence type="ECO:0000256" key="4">
    <source>
        <dbReference type="ARBA" id="ARBA00022553"/>
    </source>
</evidence>
<dbReference type="Gene3D" id="3.30.70.3290">
    <property type="match status" value="3"/>
</dbReference>
<keyword evidence="15" id="KW-1185">Reference proteome</keyword>
<proteinExistence type="predicted"/>
<dbReference type="PROSITE" id="PS50075">
    <property type="entry name" value="CARRIER"/>
    <property type="match status" value="3"/>
</dbReference>
<dbReference type="InterPro" id="IPR009081">
    <property type="entry name" value="PP-bd_ACP"/>
</dbReference>
<evidence type="ECO:0000256" key="8">
    <source>
        <dbReference type="ARBA" id="ARBA00023315"/>
    </source>
</evidence>
<dbReference type="SMART" id="SM00827">
    <property type="entry name" value="PKS_AT"/>
    <property type="match status" value="3"/>
</dbReference>
<feature type="region of interest" description="C-terminal hotdog fold" evidence="9">
    <location>
        <begin position="2793"/>
        <end position="2940"/>
    </location>
</feature>
<dbReference type="Pfam" id="PF02801">
    <property type="entry name" value="Ketoacyl-synt_C"/>
    <property type="match status" value="3"/>
</dbReference>
<sequence length="5594" mass="580664">MPNSDEKLLQALRTSLKETERLRAQHRRLTSDLREPIAVVAMACRYPGGVQSPEDLWNLVADGAEGLSGFPVDRGWDLAGLFDPEPGRPGKSYVDQGGFLHDAAGFDPAFFGISPNEAWLMDPQQRLLLEVSWEALERAGIDPSSLRGSSTGVFAGMMYHDYAYNSSTGSVASGRISYTLGLEGPAVTVDTACSSSLVALHLAVQALRSGECSLALVGGVAVMATPDVFVEFSRQRGLAPDGRAKSFAAGADGTSWGEGAGMLLVERLSDARANGHPVLAVVRGSAVNQDGASNGLTAPNGPSQRRVIRQALANARVSSDQVDAVEAHGTGTTLGDPIEAQALLATYGQDRPEGSPLWLGSIKSNIGHTQAAAGVAGIIKMVKAMEHGVLPRTLHVDEPTPHVDWASGDVELLTETRDWPRTEGRPRRAGISSFGISGTNAHVIVEAAPPVEAETDREPGVPLEVVPWPISARGEAGIRAQAERLAAFVRAEGHLTPQDIAFSLATSRAHLEHRAVVIGRDRDELLSRLDELAEGETGRGVVRGTANSGRTAFLFSGQGAQRAGMGRELYEAFPVFASALDEVCGELDRHLDRPVREVMWNEPELLGQTVFTQAGLFAVEVALFRLLVSWGVRPDFVAGHSIGELAAAHVAGVFSLEDGARLVAARGRLMQALPSGGAMVAIQASEDEVVPLLGGAEVAIAAVNGPTSVVVSGADAQVSPIEAHFSALGRKTSRLRVSHAFHSPLMDPMLDDFREVAETVTYDAPAIPVVSNVTGGPAEDLGSADYWVRHVREAVRFADGVRTLHDEGVTRFLELGPDGVLTAMAQACLDASDVTVAVPTLVAERPETATLLTAFGTLHADGAPVNWAALFDNRGAARVDLPTYAFQRDRYWLLDASASGDATSLGLGPVDHPLLGAVTGLPGSGVLVLTGRLSADSHPWLSDHRMLGGVVVPGTALLELAVHAGDHAGCPVVEELTLQAPLVLPEYGGVAVQVVVEAADETGRRVIGVYSQADATDQVWVRHATGVLGDEAGEPSADEETWPPPGATAVPVDGAYDELAAAGYDYGPLFQGLRAVWRRGDELFAEVALPQDEEHALEEAGAFGMHPALLDAVLHTALVTRDDQAGNEMVLPFTWNGVRLFASGASAVRARLTPTDSGGMALRLTDEAGGPVLTVDSLVSRPLSAGQLTAVTPTSHDSLYRLGWTPTGSGPGPEVPWSLWDDLADASEVPDVVVLPVTSGDTGGDAGEVRAAVHRTVEVVQAWLAEDRFAGSRLAVVTSGAVALDGEDVTDLAGAAVWGLVRSAQSEEPGRILLVDTDAPADLSRLTGDATALDEPQLVMREGVVHIPRLARFSPPEDPADRDDGATATPLFSGDTGAVLVTGAFGALGGLVARHLVVQHGVRRLVLVGRRGAEAPGAGELCAELTGLGAEVEAVACDVGDREAVAALVSGRDLSGVVHVAGVLDDGVISSLTPGRVDTVLRPKVDAAWHLHELTRDMGLSAFVLFSSAAGVLGAPGQGNYAAANGFLDALAVHRRANGLPAQSLAWGPWATDAEGMAGGLAGSDAQRMARSGVEGLSAEQGLDLFDTAVRTTEPLLVPIRLATNALAAAGDELPHILRGLVSGRRRRTASAGTREAAALRQRLIALPEAERRPVLLETVRAQTAHVLGFAGPQDVDGGRAFRDLGIDSLSAVELRNRLNRATGLRLPATLVFDYPTPQVLSDHLLGELLDGLGILGSESSTGSALVLRTPVDDEPVAIVGMACRYPGGVVSPDDLWQLVADGVDGVSGLPTARGWDLAGLFDPEPGRPGKSYVDQGGFLHDAAGFDPAFFGISPNEAWLMDPQQRLLLEVSWEALERAGIDPSSLRGSSTGVFAGMMYHDYAHNSSTGSVASGRISYTLGLEGPAVTVDTACSSSLVALHLAVQALRSGECALALAGGVAVMATPETFIEFSRQRGLAPDGRAKSFAAGADGTSWGEGAGMLLVERLSDARRNGHPVLAVVRGTAVNQDGASNGLTAPNGPSQRRVIRQALATAGLATADVDAVEAHGTGTTLGDPIEAQALLATYGQDRPEGGPPLWLGSIKSNIGHTQAAAGVAGIIKMVKAMDHGVLPRTLHVDAPTPEVDWASGAVELLTESREWPRTDGRPRRAGVSSFGISGTNAHVIIEAAPEPADTDAQDGPAPAPVEWVLSGKSADALRAQAEKLRAYVEARPELRPLDVGLSLATSRTAWEHRAVAVADDRASGLRGLAAIALDEPRSGVVRGAVTAGLTAFLFSGQGAQRVGMGRELYEAFPAFAAALDEVCAALDQHLDRPVREVVWSEPEQLGQTVFIQTGLFAIEVALFRLLESWGVRPDFLAGHSIGELAAAHVAGVFSLGDAAKLVTARGRLMQALPPGGAMAAIQATEDEVAPLLDNVEVAIAAVNGAASVVVSGADAQVASIEAHFTALGRKTNRLRVSHAFHSPLMDPMLDAFREVAEGITYNAPAIPVVSNVTGGPAEGLDSADYWVRHVREAVRFADGVAHLRSAGVTRFVELGPDGVLSALVRGQATDEAVEGDADQATGKAVEVVVPVLRRDRSEERELRAAIGLIHANGVPVDWQAVFAGRGARRVELPTYAFQRQDYWLDTPTAAGDVSGLGQTAAEHPFLRAAVASPENDGVVLTGRVSTGNRPWLADHEVFGALLLPGTAFVELAVRAGDQVGCDVLRQLTLEAPLVLPEHGGVDVQVMVGALDDDGARRVGVYAHSDDASPDLPWTRHASGLLSASGSSDGSPGGFSGGAPFEEDLAIWPPEDAAVLDLAGVYETLADRGFGYGPAFQGLRAAWRRGDELFAEVALPEHDRAEAAEYGIHPALLDAAMHAILLDGQGDGEGAGEDHEGGGVVLPFEWSGVRLHAAGAPVARVRVRRTGAAGVSLLVADETGQAVLSVDSLVSRPVTPGQLAVPDGPDDSLFTVAWSALAAGPIGEPPAAPSVAVLGTDRCGLPQDVPAYADLAALAQEPVPDVVVWACPSGTDDVPAGVREVAHETLRVVQEWLADERLEEARLVVVTRGAAVTADGERPGDLAAAAVRGLIRTARTEHPDRFVLVDLEAVADEGEEAGESGPQEREQRVLGHTVPALPALAVRGEPELAVRGAEVRVPRLVRAAGGTDTVSFDPAGTVLITGGTGGLGSLVARHLVREHGVRRLLLTSRRGIGAPGAPELRTELAGLGAEVTVAACDVGDRDAVAALLAGIEHPLTGIVHTAGVLDDGILTALTPDRLDTVLEPKADAAWHLHELTRDMDLSAFVLFSSVAGTLGGAGQAGYAMANAFQDALAAHRHALGLPSVSLAWGPWASAEGMAGTLADADTERLRRSGMPPLTVTEGLALFDRALSAGTAELVPVRLDLGVLRSFAASGAVPAVLHGLVKPPARRAARSGGAASLRRRLDALPEAERDRALLDLVRTHVAAVLGHEDARSIEPARAFTELGFSSLSAVELRNLLGAATGLRLPATLVFDHPSSDAVARHIMGELLGAGETAAPVRAQARVDEPIAIVGMACRFPGGVTSPDDLWRLVADGVDAVAEFPRDRGWDVDGLYDPEPGKPGKCIAREGGFLYDAADFDAEFFGISPREALETDPQHRLLLETSWEAFESAGIAPGSLRGSATGVFAGVMYHDYGGGASGGSVASGRVSYTLGLEGPAVTVDTACSSSLVALHLAAQALRTGECTLALAGGVTVMATSGTFVEFSRQRGLAADGRSKSFAASADGTGWGEGVGMLLVERLSDARANGHPVLAIVRGTATNQDGASNGLTAPNGPSQRRVIRQALANAGLGTADVDAVEAHGTGTRLGDPIEAQALLATYGQDRPQDSPPLWLGSIKSNMGHTQAAAGVAGIIKMVQAMRHGTLPRTLHVDEPTPHVDWSAGRVELLTEAREWPRNGRPRRSAVSSFGISGTNAHVILEQPPAPNGTDARSGPAAPSGQADLSGHVNPSGPAGPSASADLSGSADPSGSVERPRTGIFPWVVTGRNAEAVRAQAERLAAFVRADETVDIADVGLSLATSRTTFDHRAVVLAADRATALDGLDALATGGGHPGVLHGSGRGGAAPVFVFPGQGSQWVGMAVELLDSSPVFAARLEECGRALGPFVEWDLLEVLRGDGGPLERVDVVQPVLWAVMVSLAEVWRGFGVEPAAVVGHSQGEIAAACVAGALTLEDGARVVAVRSRIIAEDLAGQGGMLSVALSPERATEALAGWDGRVELAVVNGPTSVVVSGEVDALAELRATLEEQGVRVRLIPVDYASHSMFVEGLRDRILAELDGLSPRPSRVAFYSTVTGAPLDTATLDAAYWYANLRQTVRFEQATRALLDDGFTAFVESSPHPGLLVGLGETMESAGVAGVTAGTLRRGEGGAERLLTSLAEVFTGGVDVDWKAAFGGTGARRTDLPTYAFQRRRYWTDQSAGAGDATSLGLDAPGHPLLGAVVPSVAPGTDGVTLTGRLAVGTQPWLGDHAVSGVTLFPGTGFVELAVRAGDQVGCGRVEELALEAPLVLPAEGGVSVQVVVGAPEGPDGGRPVTIHTRADADGPWIRHALGTLAPAGPAGPAGPTDSATDHGLEQWPPPGATEIDVTGLYDALGDLGLEYGPVFRGLGAAWRRGEVVFAEVALPEQVEGDGFGLHPALLDAGLHAVALSGAVGGEGVVLPFAWSGVELFASGATALRVRVTPTGTGVVSIQAADTAGNPIVAVESLALREMSPAQLSAAAGSPFHESLFRLEWTPLPAARAGRTPDWIAWGDLRAETPVPEMVVLPVTGSAGAEPARKAVHQVLDVVRAWLADDRFAGARLVVATSGAVSVDGEDVTDLAGSAVWGLVRSAQSEDPGRIVLADLDDPAAVTSVLPALAASSSDEPQVALRDGVLRAARLARVPSEPAPVGGSGEDGEAGRAGESAEPAPFGEPEESAESAEFAGEGPVLVTGALGALGVVVTRHLVAGRGVRNLLLVGRRGAATPGAAELCEELTGLGARVEVAACDVGDRDALAELLTGRNLSAVVHAAGVLDDGTISSLTPEHVDTVFRPKADAAWYLHELTRHMELSAFVMFSSAAGVLGTPGQGNYAAANAFLDALAAHRRAHGLPAQSLAWGLWGASDSGMAGRLDDSDLQRVGRSGVEALSAEQGLGLLDTAGRLDAAALVPIRLNLRALATAGDDLPPLLRDLVPRSRRTATAGRADSGALRARLAGLSEDERATELRTLVLTCAAGVLGHSGPEAVDPDRDFLEAGFDSLTAMELRNGLNAATGLRLPAMAVFDSKNPAELARHVQLRLAADLDSPGTGTGTDGEPTADTDGDTLSDLFRAAVRAGNVTQGFVLLGAVADIRPRFTGSADLPSQPRPVVLADGPTRPRLICVSTPMAVGGVHQHARLVSHLHGTRHVTALPLPGFAAGESLPDSLDAVTEVIADSVARAAEGEPYVLLGYSSGGLVAHAVASRLEAAGAGPEGIVLLDSFQVRDEAMTVGQESLALNLLEMEPTFGRFGSARLSAMGLYANLLLDFTPGELRAPVLFVQAAESFITGPGEEPAGESDGDRWLAAPWNDTQILRSAPGNHFSLVQEDAETTARIVDEWIASMK</sequence>
<dbReference type="EMBL" id="CP108133">
    <property type="protein sequence ID" value="WTP48214.1"/>
    <property type="molecule type" value="Genomic_DNA"/>
</dbReference>
<dbReference type="InterPro" id="IPR020806">
    <property type="entry name" value="PKS_PP-bd"/>
</dbReference>
<dbReference type="PROSITE" id="PS00606">
    <property type="entry name" value="KS3_1"/>
    <property type="match status" value="3"/>
</dbReference>
<dbReference type="InterPro" id="IPR049551">
    <property type="entry name" value="PKS_DH_C"/>
</dbReference>
<dbReference type="Gene3D" id="3.40.47.10">
    <property type="match status" value="3"/>
</dbReference>
<dbReference type="Pfam" id="PF00550">
    <property type="entry name" value="PP-binding"/>
    <property type="match status" value="3"/>
</dbReference>
<protein>
    <submittedName>
        <fullName evidence="14">SDR family NAD(P)-dependent oxidoreductase</fullName>
    </submittedName>
</protein>
<feature type="domain" description="PKS/mFAS DH" evidence="13">
    <location>
        <begin position="912"/>
        <end position="1189"/>
    </location>
</feature>
<dbReference type="Pfam" id="PF08990">
    <property type="entry name" value="Docking"/>
    <property type="match status" value="1"/>
</dbReference>
<evidence type="ECO:0000256" key="7">
    <source>
        <dbReference type="ARBA" id="ARBA00023268"/>
    </source>
</evidence>
<dbReference type="SMART" id="SM01294">
    <property type="entry name" value="PKS_PP_betabranch"/>
    <property type="match status" value="1"/>
</dbReference>
<keyword evidence="5" id="KW-0808">Transferase</keyword>
<dbReference type="InterPro" id="IPR001227">
    <property type="entry name" value="Ac_transferase_dom_sf"/>
</dbReference>
<feature type="domain" description="Carrier" evidence="11">
    <location>
        <begin position="5216"/>
        <end position="5291"/>
    </location>
</feature>
<dbReference type="Pfam" id="PF00698">
    <property type="entry name" value="Acyl_transf_1"/>
    <property type="match status" value="3"/>
</dbReference>
<dbReference type="PANTHER" id="PTHR43775">
    <property type="entry name" value="FATTY ACID SYNTHASE"/>
    <property type="match status" value="1"/>
</dbReference>
<keyword evidence="8" id="KW-0012">Acyltransferase</keyword>
<evidence type="ECO:0000256" key="1">
    <source>
        <dbReference type="ARBA" id="ARBA00001957"/>
    </source>
</evidence>
<dbReference type="Pfam" id="PF14765">
    <property type="entry name" value="PS-DH"/>
    <property type="match status" value="3"/>
</dbReference>
<dbReference type="SUPFAM" id="SSF52151">
    <property type="entry name" value="FabD/lysophospholipase-like"/>
    <property type="match status" value="3"/>
</dbReference>
<evidence type="ECO:0000256" key="9">
    <source>
        <dbReference type="PROSITE-ProRule" id="PRU01363"/>
    </source>
</evidence>
<dbReference type="InterPro" id="IPR001031">
    <property type="entry name" value="Thioesterase"/>
</dbReference>
<dbReference type="Gene3D" id="3.10.129.110">
    <property type="entry name" value="Polyketide synthase dehydratase"/>
    <property type="match status" value="3"/>
</dbReference>
<dbReference type="Pfam" id="PF00975">
    <property type="entry name" value="Thioesterase"/>
    <property type="match status" value="1"/>
</dbReference>
<dbReference type="PROSITE" id="PS52019">
    <property type="entry name" value="PKS_MFAS_DH"/>
    <property type="match status" value="3"/>
</dbReference>
<dbReference type="SMART" id="SM00826">
    <property type="entry name" value="PKS_DH"/>
    <property type="match status" value="3"/>
</dbReference>
<feature type="region of interest" description="N-terminal hotdog fold" evidence="9">
    <location>
        <begin position="2644"/>
        <end position="2769"/>
    </location>
</feature>
<dbReference type="RefSeq" id="WP_328937035.1">
    <property type="nucleotide sequence ID" value="NZ_CP108133.1"/>
</dbReference>
<feature type="domain" description="Ketosynthase family 3 (KS3)" evidence="12">
    <location>
        <begin position="3526"/>
        <end position="3939"/>
    </location>
</feature>
<feature type="active site" description="Proton donor; for dehydratase activity" evidence="9">
    <location>
        <position position="1111"/>
    </location>
</feature>
<dbReference type="SUPFAM" id="SSF47336">
    <property type="entry name" value="ACP-like"/>
    <property type="match status" value="2"/>
</dbReference>
<accession>A0ABZ1J9E2</accession>
<dbReference type="InterPro" id="IPR014031">
    <property type="entry name" value="Ketoacyl_synth_C"/>
</dbReference>